<gene>
    <name evidence="1" type="ORF">FH972_002189</name>
</gene>
<sequence>MSSSRSKTLTRVERAEKDAKSKPIEIVQIIKKAQVATAPTPPLLETAISDGKDAFAWRFQTSFDQVHFLTRSSQDANIQRFRLTVLNFCFGHAGVISKVLSHFFVPRRQNEIVLSQLEDILKQHIDFICLQVNELKQSIGELQHQVANVEATVQSLLSSQEKSDDEDPEDSE</sequence>
<proteinExistence type="predicted"/>
<evidence type="ECO:0000313" key="2">
    <source>
        <dbReference type="Proteomes" id="UP000327013"/>
    </source>
</evidence>
<reference evidence="1 2" key="1">
    <citation type="submission" date="2019-06" db="EMBL/GenBank/DDBJ databases">
        <title>A chromosomal-level reference genome of Carpinus fangiana (Coryloideae, Betulaceae).</title>
        <authorList>
            <person name="Yang X."/>
            <person name="Wang Z."/>
            <person name="Zhang L."/>
            <person name="Hao G."/>
            <person name="Liu J."/>
            <person name="Yang Y."/>
        </authorList>
    </citation>
    <scope>NUCLEOTIDE SEQUENCE [LARGE SCALE GENOMIC DNA]</scope>
    <source>
        <strain evidence="1">Cfa_2016G</strain>
        <tissue evidence="1">Leaf</tissue>
    </source>
</reference>
<evidence type="ECO:0000313" key="1">
    <source>
        <dbReference type="EMBL" id="KAE7997566.1"/>
    </source>
</evidence>
<dbReference type="EMBL" id="CM017321">
    <property type="protein sequence ID" value="KAE7997566.1"/>
    <property type="molecule type" value="Genomic_DNA"/>
</dbReference>
<accession>A0A5N6QE52</accession>
<keyword evidence="2" id="KW-1185">Reference proteome</keyword>
<dbReference type="AlphaFoldDB" id="A0A5N6QE52"/>
<name>A0A5N6QE52_9ROSI</name>
<organism evidence="1 2">
    <name type="scientific">Carpinus fangiana</name>
    <dbReference type="NCBI Taxonomy" id="176857"/>
    <lineage>
        <taxon>Eukaryota</taxon>
        <taxon>Viridiplantae</taxon>
        <taxon>Streptophyta</taxon>
        <taxon>Embryophyta</taxon>
        <taxon>Tracheophyta</taxon>
        <taxon>Spermatophyta</taxon>
        <taxon>Magnoliopsida</taxon>
        <taxon>eudicotyledons</taxon>
        <taxon>Gunneridae</taxon>
        <taxon>Pentapetalae</taxon>
        <taxon>rosids</taxon>
        <taxon>fabids</taxon>
        <taxon>Fagales</taxon>
        <taxon>Betulaceae</taxon>
        <taxon>Carpinus</taxon>
    </lineage>
</organism>
<protein>
    <submittedName>
        <fullName evidence="1">Uncharacterized protein</fullName>
    </submittedName>
</protein>
<dbReference type="Proteomes" id="UP000327013">
    <property type="component" value="Chromosome 1"/>
</dbReference>